<dbReference type="AlphaFoldDB" id="A0A6P1QW56"/>
<protein>
    <submittedName>
        <fullName evidence="1">C-type cytochrome</fullName>
    </submittedName>
</protein>
<evidence type="ECO:0000313" key="1">
    <source>
        <dbReference type="EMBL" id="QHN65377.1"/>
    </source>
</evidence>
<dbReference type="InterPro" id="IPR009056">
    <property type="entry name" value="Cyt_c-like_dom"/>
</dbReference>
<evidence type="ECO:0000313" key="2">
    <source>
        <dbReference type="Proteomes" id="UP000464318"/>
    </source>
</evidence>
<dbReference type="EMBL" id="CP029149">
    <property type="protein sequence ID" value="QHN65377.1"/>
    <property type="molecule type" value="Genomic_DNA"/>
</dbReference>
<dbReference type="OrthoDB" id="955119at2"/>
<dbReference type="InterPro" id="IPR036909">
    <property type="entry name" value="Cyt_c-like_dom_sf"/>
</dbReference>
<organism evidence="1 2">
    <name type="scientific">Bergeyella cardium</name>
    <dbReference type="NCBI Taxonomy" id="1585976"/>
    <lineage>
        <taxon>Bacteria</taxon>
        <taxon>Pseudomonadati</taxon>
        <taxon>Bacteroidota</taxon>
        <taxon>Flavobacteriia</taxon>
        <taxon>Flavobacteriales</taxon>
        <taxon>Weeksellaceae</taxon>
        <taxon>Bergeyella</taxon>
    </lineage>
</organism>
<gene>
    <name evidence="1" type="ORF">DBX24_05470</name>
</gene>
<dbReference type="Pfam" id="PF00034">
    <property type="entry name" value="Cytochrom_C"/>
    <property type="match status" value="1"/>
</dbReference>
<accession>A0A6P1QW56</accession>
<reference evidence="1 2" key="1">
    <citation type="submission" date="2018-04" db="EMBL/GenBank/DDBJ databases">
        <title>Characteristic and Complete Genome Sequencing of A Novel Member of Infective Endocarditis Causative Bacteria: Bergeyella cardium QL-PH.</title>
        <authorList>
            <person name="Pan H."/>
            <person name="Sun E."/>
            <person name="Zhang Y."/>
        </authorList>
    </citation>
    <scope>NUCLEOTIDE SEQUENCE [LARGE SCALE GENOMIC DNA]</scope>
    <source>
        <strain evidence="1 2">HPQL</strain>
    </source>
</reference>
<dbReference type="RefSeq" id="WP_160224223.1">
    <property type="nucleotide sequence ID" value="NZ_CP029149.1"/>
</dbReference>
<dbReference type="GO" id="GO:0020037">
    <property type="term" value="F:heme binding"/>
    <property type="evidence" value="ECO:0007669"/>
    <property type="project" value="InterPro"/>
</dbReference>
<dbReference type="PROSITE" id="PS51257">
    <property type="entry name" value="PROKAR_LIPOPROTEIN"/>
    <property type="match status" value="1"/>
</dbReference>
<dbReference type="PROSITE" id="PS51007">
    <property type="entry name" value="CYTC"/>
    <property type="match status" value="1"/>
</dbReference>
<dbReference type="Gene3D" id="1.10.760.10">
    <property type="entry name" value="Cytochrome c-like domain"/>
    <property type="match status" value="1"/>
</dbReference>
<dbReference type="KEGG" id="bcad:DBX24_05470"/>
<dbReference type="GO" id="GO:0009055">
    <property type="term" value="F:electron transfer activity"/>
    <property type="evidence" value="ECO:0007669"/>
    <property type="project" value="InterPro"/>
</dbReference>
<keyword evidence="2" id="KW-1185">Reference proteome</keyword>
<proteinExistence type="predicted"/>
<dbReference type="SUPFAM" id="SSF46626">
    <property type="entry name" value="Cytochrome c"/>
    <property type="match status" value="1"/>
</dbReference>
<name>A0A6P1QW56_9FLAO</name>
<dbReference type="Proteomes" id="UP000464318">
    <property type="component" value="Chromosome"/>
</dbReference>
<sequence>MKKLKFLAMAMVAVMAISCGDDKKSGEESADATATEAGGASGEASKDGIGKYTSENFTAGDFDAAVAAHGKEIAEVKCTSCHNYDDVRKVGPGWKGVTDRRTAAWILNFISDPQPMIENDPQAKALFEEYLTPMPNQNLTEDES</sequence>